<feature type="compositionally biased region" description="Basic and acidic residues" evidence="1">
    <location>
        <begin position="256"/>
        <end position="273"/>
    </location>
</feature>
<dbReference type="InterPro" id="IPR007527">
    <property type="entry name" value="Znf_SWIM"/>
</dbReference>
<reference evidence="3" key="1">
    <citation type="submission" date="2013-08" db="EMBL/GenBank/DDBJ databases">
        <authorList>
            <person name="Mendez C."/>
            <person name="Richter M."/>
            <person name="Ferrer M."/>
            <person name="Sanchez J."/>
        </authorList>
    </citation>
    <scope>NUCLEOTIDE SEQUENCE</scope>
</reference>
<comment type="caution">
    <text evidence="3">The sequence shown here is derived from an EMBL/GenBank/DDBJ whole genome shotgun (WGS) entry which is preliminary data.</text>
</comment>
<evidence type="ECO:0000313" key="3">
    <source>
        <dbReference type="EMBL" id="EQD55758.1"/>
    </source>
</evidence>
<accession>T1AGI0</accession>
<evidence type="ECO:0000256" key="1">
    <source>
        <dbReference type="SAM" id="MobiDB-lite"/>
    </source>
</evidence>
<dbReference type="PANTHER" id="PTHR38133:SF1">
    <property type="entry name" value="SLR1429 PROTEIN"/>
    <property type="match status" value="1"/>
</dbReference>
<protein>
    <submittedName>
        <fullName evidence="3">Zinc finger SWIM domain protein</fullName>
    </submittedName>
</protein>
<name>T1AGI0_9ZZZZ</name>
<dbReference type="EMBL" id="AUZZ01003859">
    <property type="protein sequence ID" value="EQD55758.1"/>
    <property type="molecule type" value="Genomic_DNA"/>
</dbReference>
<evidence type="ECO:0000259" key="2">
    <source>
        <dbReference type="PROSITE" id="PS50966"/>
    </source>
</evidence>
<feature type="region of interest" description="Disordered" evidence="1">
    <location>
        <begin position="252"/>
        <end position="283"/>
    </location>
</feature>
<dbReference type="AlphaFoldDB" id="T1AGI0"/>
<reference evidence="3" key="2">
    <citation type="journal article" date="2014" name="ISME J.">
        <title>Microbial stratification in low pH oxic and suboxic macroscopic growths along an acid mine drainage.</title>
        <authorList>
            <person name="Mendez-Garcia C."/>
            <person name="Mesa V."/>
            <person name="Sprenger R.R."/>
            <person name="Richter M."/>
            <person name="Diez M.S."/>
            <person name="Solano J."/>
            <person name="Bargiela R."/>
            <person name="Golyshina O.V."/>
            <person name="Manteca A."/>
            <person name="Ramos J.L."/>
            <person name="Gallego J.R."/>
            <person name="Llorente I."/>
            <person name="Martins Dos Santos V.A."/>
            <person name="Jensen O.N."/>
            <person name="Pelaez A.I."/>
            <person name="Sanchez J."/>
            <person name="Ferrer M."/>
        </authorList>
    </citation>
    <scope>NUCLEOTIDE SEQUENCE</scope>
</reference>
<proteinExistence type="predicted"/>
<sequence length="399" mass="44107">MSRQTFGLTWWGQQWLQALTHIDYDNRLPRGRAYANKGAVKHLTVTGGEIHAKVQGSRPHPYVVSLNVPALALGDAARLLDGIAGDPALIARLLNKELDPGVLELARKLGIAVFPTRWQDLGMHCSCPDWAVPCKHLAAVIYVLSREIDADPFRLFALRGVDLVAALKVRDIHIDAQIATALPSVADLLQRQEQPAPRVSGENTGNPDPLAPLDFSALPDLTETLLRVLPARPAFSSPDDFREVLQRTQHQVAKSARRELDGPRVRETKDRSAGARLQPQDQPRFELDGNYSLDLTGLTGPSDWHGLLQALGDLDPLQLQDLQPECSALFDLRLLALHLLAHGAAIPQIFALADHATGLRWIPAWLDPIVRHLLQQIAPTLPKDLLRFRAGRRRRALSL</sequence>
<dbReference type="PANTHER" id="PTHR38133">
    <property type="entry name" value="SLR1429 PROTEIN"/>
    <property type="match status" value="1"/>
</dbReference>
<dbReference type="Pfam" id="PF04434">
    <property type="entry name" value="SWIM"/>
    <property type="match status" value="1"/>
</dbReference>
<dbReference type="PROSITE" id="PS50966">
    <property type="entry name" value="ZF_SWIM"/>
    <property type="match status" value="1"/>
</dbReference>
<dbReference type="GO" id="GO:0008270">
    <property type="term" value="F:zinc ion binding"/>
    <property type="evidence" value="ECO:0007669"/>
    <property type="project" value="InterPro"/>
</dbReference>
<gene>
    <name evidence="3" type="ORF">B2A_05538</name>
</gene>
<organism evidence="3">
    <name type="scientific">mine drainage metagenome</name>
    <dbReference type="NCBI Taxonomy" id="410659"/>
    <lineage>
        <taxon>unclassified sequences</taxon>
        <taxon>metagenomes</taxon>
        <taxon>ecological metagenomes</taxon>
    </lineage>
</organism>
<feature type="domain" description="SWIM-type" evidence="2">
    <location>
        <begin position="114"/>
        <end position="145"/>
    </location>
</feature>